<dbReference type="GO" id="GO:0005829">
    <property type="term" value="C:cytosol"/>
    <property type="evidence" value="ECO:0007669"/>
    <property type="project" value="TreeGrafter"/>
</dbReference>
<dbReference type="PANTHER" id="PTHR43364:SF6">
    <property type="entry name" value="OXIDOREDUCTASE-RELATED"/>
    <property type="match status" value="1"/>
</dbReference>
<dbReference type="InterPro" id="IPR050523">
    <property type="entry name" value="AKR_Detox_Biosynth"/>
</dbReference>
<dbReference type="PANTHER" id="PTHR43364">
    <property type="entry name" value="NADH-SPECIFIC METHYLGLYOXAL REDUCTASE-RELATED"/>
    <property type="match status" value="1"/>
</dbReference>
<evidence type="ECO:0000313" key="2">
    <source>
        <dbReference type="EMBL" id="MBI4921834.1"/>
    </source>
</evidence>
<dbReference type="SUPFAM" id="SSF51430">
    <property type="entry name" value="NAD(P)-linked oxidoreductase"/>
    <property type="match status" value="1"/>
</dbReference>
<accession>A0A933L063</accession>
<gene>
    <name evidence="2" type="ORF">HY834_08795</name>
</gene>
<organism evidence="2 3">
    <name type="scientific">Devosia nanyangense</name>
    <dbReference type="NCBI Taxonomy" id="1228055"/>
    <lineage>
        <taxon>Bacteria</taxon>
        <taxon>Pseudomonadati</taxon>
        <taxon>Pseudomonadota</taxon>
        <taxon>Alphaproteobacteria</taxon>
        <taxon>Hyphomicrobiales</taxon>
        <taxon>Devosiaceae</taxon>
        <taxon>Devosia</taxon>
    </lineage>
</organism>
<dbReference type="Gene3D" id="3.20.20.100">
    <property type="entry name" value="NADP-dependent oxidoreductase domain"/>
    <property type="match status" value="1"/>
</dbReference>
<dbReference type="EMBL" id="JACRAF010000024">
    <property type="protein sequence ID" value="MBI4921834.1"/>
    <property type="molecule type" value="Genomic_DNA"/>
</dbReference>
<comment type="caution">
    <text evidence="2">The sequence shown here is derived from an EMBL/GenBank/DDBJ whole genome shotgun (WGS) entry which is preliminary data.</text>
</comment>
<dbReference type="Proteomes" id="UP000782610">
    <property type="component" value="Unassembled WGS sequence"/>
</dbReference>
<protein>
    <submittedName>
        <fullName evidence="2">Aldo/keto reductase</fullName>
    </submittedName>
</protein>
<dbReference type="GO" id="GO:0016491">
    <property type="term" value="F:oxidoreductase activity"/>
    <property type="evidence" value="ECO:0007669"/>
    <property type="project" value="InterPro"/>
</dbReference>
<name>A0A933L063_9HYPH</name>
<feature type="domain" description="NADP-dependent oxidoreductase" evidence="1">
    <location>
        <begin position="18"/>
        <end position="312"/>
    </location>
</feature>
<sequence length="314" mass="34220">MKTEKLGTTDISVVNAPLGAMYLGTKQNRDDSFALLDLYVGRGGNFIDTANIYAHWVGPQWRGGESETVLGEWLKARRNRDGLVIASKLGFPYADTTTGLSARQIKDECDKSLRRLGIDTIDLYFAHVDDLKTPQEETLRAFADLIEAGKVRIIGASNFTTHRLATANAFAAANGLPRYEVLQQRHTYLRPRRDGSFGAQLALTADMAEYCRAADVSIMAYSSGLGGSYSGKPDRPVPEQYLGADTDKRLAALREVAAEVGATPHQIVFAWLANQPRMLPLVAGTSIAQLTANLDAVELMLTPAQMARLDQAGE</sequence>
<dbReference type="InterPro" id="IPR036812">
    <property type="entry name" value="NAD(P)_OxRdtase_dom_sf"/>
</dbReference>
<evidence type="ECO:0000259" key="1">
    <source>
        <dbReference type="Pfam" id="PF00248"/>
    </source>
</evidence>
<dbReference type="InterPro" id="IPR020471">
    <property type="entry name" value="AKR"/>
</dbReference>
<reference evidence="2" key="1">
    <citation type="submission" date="2020-07" db="EMBL/GenBank/DDBJ databases">
        <title>Huge and variable diversity of episymbiotic CPR bacteria and DPANN archaea in groundwater ecosystems.</title>
        <authorList>
            <person name="He C.Y."/>
            <person name="Keren R."/>
            <person name="Whittaker M."/>
            <person name="Farag I.F."/>
            <person name="Doudna J."/>
            <person name="Cate J.H.D."/>
            <person name="Banfield J.F."/>
        </authorList>
    </citation>
    <scope>NUCLEOTIDE SEQUENCE</scope>
    <source>
        <strain evidence="2">NC_groundwater_1586_Pr3_B-0.1um_66_15</strain>
    </source>
</reference>
<dbReference type="InterPro" id="IPR023210">
    <property type="entry name" value="NADP_OxRdtase_dom"/>
</dbReference>
<dbReference type="AlphaFoldDB" id="A0A933L063"/>
<dbReference type="PRINTS" id="PR00069">
    <property type="entry name" value="ALDKETRDTASE"/>
</dbReference>
<evidence type="ECO:0000313" key="3">
    <source>
        <dbReference type="Proteomes" id="UP000782610"/>
    </source>
</evidence>
<proteinExistence type="predicted"/>
<dbReference type="Pfam" id="PF00248">
    <property type="entry name" value="Aldo_ket_red"/>
    <property type="match status" value="1"/>
</dbReference>